<proteinExistence type="predicted"/>
<feature type="non-terminal residue" evidence="2">
    <location>
        <position position="262"/>
    </location>
</feature>
<feature type="domain" description="Reverse transcriptase" evidence="1">
    <location>
        <begin position="1"/>
        <end position="151"/>
    </location>
</feature>
<comment type="caution">
    <text evidence="2">The sequence shown here is derived from an EMBL/GenBank/DDBJ whole genome shotgun (WGS) entry which is preliminary data.</text>
</comment>
<evidence type="ECO:0000259" key="1">
    <source>
        <dbReference type="PROSITE" id="PS50878"/>
    </source>
</evidence>
<dbReference type="CDD" id="cd01646">
    <property type="entry name" value="RT_Bac_retron_I"/>
    <property type="match status" value="1"/>
</dbReference>
<evidence type="ECO:0000313" key="2">
    <source>
        <dbReference type="EMBL" id="GAI46198.1"/>
    </source>
</evidence>
<name>X1NRH8_9ZZZZ</name>
<dbReference type="PANTHER" id="PTHR34047:SF8">
    <property type="entry name" value="PROTEIN YKFC"/>
    <property type="match status" value="1"/>
</dbReference>
<accession>X1NRH8</accession>
<dbReference type="AlphaFoldDB" id="X1NRH8"/>
<organism evidence="2">
    <name type="scientific">marine sediment metagenome</name>
    <dbReference type="NCBI Taxonomy" id="412755"/>
    <lineage>
        <taxon>unclassified sequences</taxon>
        <taxon>metagenomes</taxon>
        <taxon>ecological metagenomes</taxon>
    </lineage>
</organism>
<dbReference type="InterPro" id="IPR051083">
    <property type="entry name" value="GrpII_Intron_Splice-Mob/Def"/>
</dbReference>
<gene>
    <name evidence="2" type="ORF">S06H3_43553</name>
</gene>
<feature type="non-terminal residue" evidence="2">
    <location>
        <position position="1"/>
    </location>
</feature>
<sequence>FLSRSEELAKKYEPGFVIIADITDFYNQIYTHRVQNLIEEAGEGACDEQATAIERFLSGLNKKTSRGIPVGPAPSIILAELIMADIDNKIRTYPNDFVRYVDDIRIFFKKRKDAVYALHELTQYLYSNHRLVFSGEKTKIQSTERFRERYLRDEQKEENVAMLAKAEELALEKLEELFEDVPPYNYGFYYDYDEEYERILTEIMDSNQFQILSTTYYELFKKSIASPTVDYVLLRHLLRKAAKYRVRNLVPLVLDDFERMLP</sequence>
<dbReference type="InterPro" id="IPR000477">
    <property type="entry name" value="RT_dom"/>
</dbReference>
<reference evidence="2" key="1">
    <citation type="journal article" date="2014" name="Front. Microbiol.">
        <title>High frequency of phylogenetically diverse reductive dehalogenase-homologous genes in deep subseafloor sedimentary metagenomes.</title>
        <authorList>
            <person name="Kawai M."/>
            <person name="Futagami T."/>
            <person name="Toyoda A."/>
            <person name="Takaki Y."/>
            <person name="Nishi S."/>
            <person name="Hori S."/>
            <person name="Arai W."/>
            <person name="Tsubouchi T."/>
            <person name="Morono Y."/>
            <person name="Uchiyama I."/>
            <person name="Ito T."/>
            <person name="Fujiyama A."/>
            <person name="Inagaki F."/>
            <person name="Takami H."/>
        </authorList>
    </citation>
    <scope>NUCLEOTIDE SEQUENCE</scope>
    <source>
        <strain evidence="2">Expedition CK06-06</strain>
    </source>
</reference>
<protein>
    <recommendedName>
        <fullName evidence="1">Reverse transcriptase domain-containing protein</fullName>
    </recommendedName>
</protein>
<dbReference type="Pfam" id="PF00078">
    <property type="entry name" value="RVT_1"/>
    <property type="match status" value="1"/>
</dbReference>
<dbReference type="EMBL" id="BARV01027023">
    <property type="protein sequence ID" value="GAI46198.1"/>
    <property type="molecule type" value="Genomic_DNA"/>
</dbReference>
<dbReference type="PROSITE" id="PS50878">
    <property type="entry name" value="RT_POL"/>
    <property type="match status" value="1"/>
</dbReference>
<dbReference type="PANTHER" id="PTHR34047">
    <property type="entry name" value="NUCLEAR INTRON MATURASE 1, MITOCHONDRIAL-RELATED"/>
    <property type="match status" value="1"/>
</dbReference>